<comment type="caution">
    <text evidence="1">The sequence shown here is derived from an EMBL/GenBank/DDBJ whole genome shotgun (WGS) entry which is preliminary data.</text>
</comment>
<sequence length="39" mass="4818">MRFILYKTNRTLDVEKQVYYMLRTLTSILLKTHYLHLNS</sequence>
<keyword evidence="2" id="KW-1185">Reference proteome</keyword>
<evidence type="ECO:0000313" key="1">
    <source>
        <dbReference type="EMBL" id="EIJ30706.1"/>
    </source>
</evidence>
<name>A0ABP2NXR7_HAEPA</name>
<protein>
    <submittedName>
        <fullName evidence="1">Uncharacterized protein</fullName>
    </submittedName>
</protein>
<reference evidence="1 2" key="1">
    <citation type="submission" date="2012-04" db="EMBL/GenBank/DDBJ databases">
        <authorList>
            <person name="Durkin A.S."/>
            <person name="McCorrison J."/>
            <person name="Torralba M."/>
            <person name="Gillis M."/>
            <person name="Methe B."/>
            <person name="Sutton G."/>
            <person name="Nelson K.E."/>
        </authorList>
    </citation>
    <scope>NUCLEOTIDE SEQUENCE [LARGE SCALE GENOMIC DNA]</scope>
    <source>
        <strain evidence="1 2">HK2019</strain>
    </source>
</reference>
<proteinExistence type="predicted"/>
<dbReference type="EMBL" id="AJTC01000016">
    <property type="protein sequence ID" value="EIJ30706.1"/>
    <property type="molecule type" value="Genomic_DNA"/>
</dbReference>
<organism evidence="1 2">
    <name type="scientific">Haemophilus parainfluenzae HK2019</name>
    <dbReference type="NCBI Taxonomy" id="1095746"/>
    <lineage>
        <taxon>Bacteria</taxon>
        <taxon>Pseudomonadati</taxon>
        <taxon>Pseudomonadota</taxon>
        <taxon>Gammaproteobacteria</taxon>
        <taxon>Pasteurellales</taxon>
        <taxon>Pasteurellaceae</taxon>
        <taxon>Haemophilus</taxon>
    </lineage>
</organism>
<accession>A0ABP2NXR7</accession>
<dbReference type="Proteomes" id="UP000003778">
    <property type="component" value="Unassembled WGS sequence"/>
</dbReference>
<evidence type="ECO:0000313" key="2">
    <source>
        <dbReference type="Proteomes" id="UP000003778"/>
    </source>
</evidence>
<gene>
    <name evidence="1" type="ORF">HMPREF1119_2002</name>
</gene>